<dbReference type="Proteomes" id="UP000478052">
    <property type="component" value="Unassembled WGS sequence"/>
</dbReference>
<comment type="caution">
    <text evidence="1">The sequence shown here is derived from an EMBL/GenBank/DDBJ whole genome shotgun (WGS) entry which is preliminary data.</text>
</comment>
<organism evidence="1 2">
    <name type="scientific">Aphis craccivora</name>
    <name type="common">Cowpea aphid</name>
    <dbReference type="NCBI Taxonomy" id="307492"/>
    <lineage>
        <taxon>Eukaryota</taxon>
        <taxon>Metazoa</taxon>
        <taxon>Ecdysozoa</taxon>
        <taxon>Arthropoda</taxon>
        <taxon>Hexapoda</taxon>
        <taxon>Insecta</taxon>
        <taxon>Pterygota</taxon>
        <taxon>Neoptera</taxon>
        <taxon>Paraneoptera</taxon>
        <taxon>Hemiptera</taxon>
        <taxon>Sternorrhyncha</taxon>
        <taxon>Aphidomorpha</taxon>
        <taxon>Aphidoidea</taxon>
        <taxon>Aphididae</taxon>
        <taxon>Aphidini</taxon>
        <taxon>Aphis</taxon>
        <taxon>Aphis</taxon>
    </lineage>
</organism>
<evidence type="ECO:0000313" key="1">
    <source>
        <dbReference type="EMBL" id="KAF0701073.1"/>
    </source>
</evidence>
<protein>
    <submittedName>
        <fullName evidence="1">Uncharacterized protein</fullName>
    </submittedName>
</protein>
<name>A0A6G0VPM7_APHCR</name>
<dbReference type="EMBL" id="VUJU01014768">
    <property type="protein sequence ID" value="KAF0701073.1"/>
    <property type="molecule type" value="Genomic_DNA"/>
</dbReference>
<keyword evidence="2" id="KW-1185">Reference proteome</keyword>
<proteinExistence type="predicted"/>
<gene>
    <name evidence="1" type="ORF">FWK35_00032090</name>
</gene>
<reference evidence="1 2" key="1">
    <citation type="submission" date="2019-08" db="EMBL/GenBank/DDBJ databases">
        <title>Whole genome of Aphis craccivora.</title>
        <authorList>
            <person name="Voronova N.V."/>
            <person name="Shulinski R.S."/>
            <person name="Bandarenka Y.V."/>
            <person name="Zhorov D.G."/>
            <person name="Warner D."/>
        </authorList>
    </citation>
    <scope>NUCLEOTIDE SEQUENCE [LARGE SCALE GENOMIC DNA]</scope>
    <source>
        <strain evidence="1">180601</strain>
        <tissue evidence="1">Whole Body</tissue>
    </source>
</reference>
<evidence type="ECO:0000313" key="2">
    <source>
        <dbReference type="Proteomes" id="UP000478052"/>
    </source>
</evidence>
<dbReference type="AlphaFoldDB" id="A0A6G0VPM7"/>
<accession>A0A6G0VPM7</accession>
<sequence>MTTRPRLALPEPLRLVTSSSDLIHSPKVYLNYFWLLHCFKKKKYLHKFPKLDSNTSKSSYDKSPHERDYSMSSWINHLSYGGIIVARLNVYLKNNTKQIPKGVGVVKNLTKKIVSGMDVEKKYQKYLSVIYYNILKYFIIDTK</sequence>